<evidence type="ECO:0000313" key="2">
    <source>
        <dbReference type="EMBL" id="SUZ75070.1"/>
    </source>
</evidence>
<organism evidence="2">
    <name type="scientific">marine metagenome</name>
    <dbReference type="NCBI Taxonomy" id="408172"/>
    <lineage>
        <taxon>unclassified sequences</taxon>
        <taxon>metagenomes</taxon>
        <taxon>ecological metagenomes</taxon>
    </lineage>
</organism>
<feature type="domain" description="TonB C-terminal" evidence="1">
    <location>
        <begin position="197"/>
        <end position="272"/>
    </location>
</feature>
<name>A0A381Q7N5_9ZZZZ</name>
<dbReference type="PANTHER" id="PTHR33446:SF2">
    <property type="entry name" value="PROTEIN TONB"/>
    <property type="match status" value="1"/>
</dbReference>
<sequence length="274" mass="31401">MLKKYILIFFLFFVLSNYSQEENIIEEDFPILPICNLIPENLQKKCFEESIQEHIEKYFIYPKTALDLRLQSVVNVFFEINENGEVNNIIAKSNLVGVKFDSEEALLAANQLFENAAQDIFKKLPKMIPGKVNGEPSSFPFQLPITYRIPSDSDKSNDVFPLDSVEWAPLFPGCEDMNSDDSKTCFKEKVDKHFKKYLKFPKKAKDIVAEESIVFVEIIVENDGKIYGITILGPDVFRKETERVIKKLPSMEPGLNNDLPVAVSYTIPVIFKPN</sequence>
<accession>A0A381Q7N5</accession>
<dbReference type="InterPro" id="IPR037682">
    <property type="entry name" value="TonB_C"/>
</dbReference>
<reference evidence="2" key="1">
    <citation type="submission" date="2018-05" db="EMBL/GenBank/DDBJ databases">
        <authorList>
            <person name="Lanie J.A."/>
            <person name="Ng W.-L."/>
            <person name="Kazmierczak K.M."/>
            <person name="Andrzejewski T.M."/>
            <person name="Davidsen T.M."/>
            <person name="Wayne K.J."/>
            <person name="Tettelin H."/>
            <person name="Glass J.I."/>
            <person name="Rusch D."/>
            <person name="Podicherti R."/>
            <person name="Tsui H.-C.T."/>
            <person name="Winkler M.E."/>
        </authorList>
    </citation>
    <scope>NUCLEOTIDE SEQUENCE</scope>
</reference>
<dbReference type="SUPFAM" id="SSF74653">
    <property type="entry name" value="TolA/TonB C-terminal domain"/>
    <property type="match status" value="2"/>
</dbReference>
<dbReference type="GO" id="GO:0055085">
    <property type="term" value="P:transmembrane transport"/>
    <property type="evidence" value="ECO:0007669"/>
    <property type="project" value="InterPro"/>
</dbReference>
<gene>
    <name evidence="2" type="ORF">METZ01_LOCUS27924</name>
</gene>
<dbReference type="AlphaFoldDB" id="A0A381Q7N5"/>
<dbReference type="Pfam" id="PF03544">
    <property type="entry name" value="TonB_C"/>
    <property type="match status" value="1"/>
</dbReference>
<dbReference type="GO" id="GO:0098797">
    <property type="term" value="C:plasma membrane protein complex"/>
    <property type="evidence" value="ECO:0007669"/>
    <property type="project" value="TreeGrafter"/>
</dbReference>
<protein>
    <recommendedName>
        <fullName evidence="1">TonB C-terminal domain-containing protein</fullName>
    </recommendedName>
</protein>
<dbReference type="EMBL" id="UINC01001232">
    <property type="protein sequence ID" value="SUZ75070.1"/>
    <property type="molecule type" value="Genomic_DNA"/>
</dbReference>
<proteinExistence type="predicted"/>
<dbReference type="Gene3D" id="3.30.1150.10">
    <property type="match status" value="2"/>
</dbReference>
<dbReference type="PANTHER" id="PTHR33446">
    <property type="entry name" value="PROTEIN TONB-RELATED"/>
    <property type="match status" value="1"/>
</dbReference>
<dbReference type="GO" id="GO:0031992">
    <property type="term" value="F:energy transducer activity"/>
    <property type="evidence" value="ECO:0007669"/>
    <property type="project" value="TreeGrafter"/>
</dbReference>
<evidence type="ECO:0000259" key="1">
    <source>
        <dbReference type="Pfam" id="PF03544"/>
    </source>
</evidence>
<dbReference type="InterPro" id="IPR051045">
    <property type="entry name" value="TonB-dependent_transducer"/>
</dbReference>